<feature type="coiled-coil region" evidence="1">
    <location>
        <begin position="116"/>
        <end position="150"/>
    </location>
</feature>
<keyword evidence="1" id="KW-0175">Coiled coil</keyword>
<dbReference type="EMBL" id="CAMXCT030001779">
    <property type="protein sequence ID" value="CAL4780245.1"/>
    <property type="molecule type" value="Genomic_DNA"/>
</dbReference>
<dbReference type="OrthoDB" id="4062651at2759"/>
<dbReference type="Proteomes" id="UP001152797">
    <property type="component" value="Unassembled WGS sequence"/>
</dbReference>
<dbReference type="InterPro" id="IPR051681">
    <property type="entry name" value="Ser/Thr_Kinases-Pseudokinases"/>
</dbReference>
<dbReference type="AlphaFoldDB" id="A0A9P1CLH6"/>
<evidence type="ECO:0000313" key="4">
    <source>
        <dbReference type="EMBL" id="CAL1146308.1"/>
    </source>
</evidence>
<dbReference type="InterPro" id="IPR008271">
    <property type="entry name" value="Ser/Thr_kinase_AS"/>
</dbReference>
<dbReference type="SUPFAM" id="SSF56112">
    <property type="entry name" value="Protein kinase-like (PK-like)"/>
    <property type="match status" value="2"/>
</dbReference>
<dbReference type="GO" id="GO:0005524">
    <property type="term" value="F:ATP binding"/>
    <property type="evidence" value="ECO:0007669"/>
    <property type="project" value="InterPro"/>
</dbReference>
<dbReference type="Pfam" id="PF00069">
    <property type="entry name" value="Pkinase"/>
    <property type="match status" value="2"/>
</dbReference>
<dbReference type="Gene3D" id="1.10.510.10">
    <property type="entry name" value="Transferase(Phosphotransferase) domain 1"/>
    <property type="match status" value="2"/>
</dbReference>
<dbReference type="SMART" id="SM00220">
    <property type="entry name" value="S_TKc"/>
    <property type="match status" value="2"/>
</dbReference>
<comment type="caution">
    <text evidence="3">The sequence shown here is derived from an EMBL/GenBank/DDBJ whole genome shotgun (WGS) entry which is preliminary data.</text>
</comment>
<dbReference type="EMBL" id="CAMXCT010001779">
    <property type="protein sequence ID" value="CAI3992933.1"/>
    <property type="molecule type" value="Genomic_DNA"/>
</dbReference>
<accession>A0A9P1CLH6</accession>
<reference evidence="3" key="1">
    <citation type="submission" date="2022-10" db="EMBL/GenBank/DDBJ databases">
        <authorList>
            <person name="Chen Y."/>
            <person name="Dougan E. K."/>
            <person name="Chan C."/>
            <person name="Rhodes N."/>
            <person name="Thang M."/>
        </authorList>
    </citation>
    <scope>NUCLEOTIDE SEQUENCE</scope>
</reference>
<evidence type="ECO:0000259" key="2">
    <source>
        <dbReference type="PROSITE" id="PS50011"/>
    </source>
</evidence>
<dbReference type="InterPro" id="IPR000719">
    <property type="entry name" value="Prot_kinase_dom"/>
</dbReference>
<protein>
    <recommendedName>
        <fullName evidence="2">Protein kinase domain-containing protein</fullName>
    </recommendedName>
</protein>
<gene>
    <name evidence="3" type="ORF">C1SCF055_LOCUS19725</name>
</gene>
<dbReference type="Gene3D" id="3.30.200.20">
    <property type="entry name" value="Phosphorylase Kinase, domain 1"/>
    <property type="match status" value="2"/>
</dbReference>
<evidence type="ECO:0000256" key="1">
    <source>
        <dbReference type="SAM" id="Coils"/>
    </source>
</evidence>
<organism evidence="3">
    <name type="scientific">Cladocopium goreaui</name>
    <dbReference type="NCBI Taxonomy" id="2562237"/>
    <lineage>
        <taxon>Eukaryota</taxon>
        <taxon>Sar</taxon>
        <taxon>Alveolata</taxon>
        <taxon>Dinophyceae</taxon>
        <taxon>Suessiales</taxon>
        <taxon>Symbiodiniaceae</taxon>
        <taxon>Cladocopium</taxon>
    </lineage>
</organism>
<proteinExistence type="predicted"/>
<dbReference type="PROSITE" id="PS50011">
    <property type="entry name" value="PROTEIN_KINASE_DOM"/>
    <property type="match status" value="2"/>
</dbReference>
<feature type="domain" description="Protein kinase" evidence="2">
    <location>
        <begin position="93"/>
        <end position="372"/>
    </location>
</feature>
<dbReference type="PROSITE" id="PS00108">
    <property type="entry name" value="PROTEIN_KINASE_ST"/>
    <property type="match status" value="2"/>
</dbReference>
<dbReference type="EMBL" id="CAMXCT020001779">
    <property type="protein sequence ID" value="CAL1146308.1"/>
    <property type="molecule type" value="Genomic_DNA"/>
</dbReference>
<sequence length="835" mass="93017">MGAERSTIAKAEPLKAAEGRLRGFFPKISRPLMFSKTGPAALWSCDRGTAGDLSSASTQTGLDSKDDFSEQMSFASISSHLRDLSLLVDPKEVIVKKELCTTCKSTVSIANWKGNLVAAKQLKVDYEQDAESKENTMKELMDEITILSEISHPCLVKLLGANLDSAEPLILTELLENQDVETYMLKQRTSSVEGVFKPHFSLAMRWALNTCEALVYLHGLSHPIIHRDLKPLNMFLTRSLEVKIGDFGLAKVMSSRSDRAPKMSGGVGTWRYMAPEVVRYEQYDEKIDIFAFSLILYFIFSGTQPFYSYGRDPRAVLQAYSRGEEPRPTLGSSVGTRELRAFLPRAWHPDPNQRPSAQECLDSLSVMEKPGLRKTFKKINMKLKKGTAYGPGCIQTHSNTFDLRETCGVSFMVLVGMDRALQALAAAKDCSTIAKAELLKEEVQPTHPNKAAEGQLRGSFPEISRPLFSKTGPAALWSCDRQTAGDLSSASTRTRLDSQEEFSKQMSSASISSRLGDLSLLVDPKEVIVKKELCTTCKSTVSIASWKGNLVAAKQLKVDHEQDAESKENTLKDLVNEITILSGISHPCLVKLLGANMDSAEPLMLTELLENQDVETYMLRQRISSVDGFFKPRFSLAMRWALNTGEALAYLHGLSHPIIHRDLKPLNMFLTRSLEVKIGDFGLAKVMPSRSSDRAPKMSGGVGTWRYMAPEVVRYEQYDEKIDIFAFSLILYFIFSGTQPFYSFGKDPRAVLRAYRRGEEPRPTLGSSVGTRELRAFLPRAWHPDPNQRPSAQECLDSLSVMEKPGLRKTIKDISTKLKKGKERLSSSKVSPLKN</sequence>
<dbReference type="PANTHER" id="PTHR44329">
    <property type="entry name" value="SERINE/THREONINE-PROTEIN KINASE TNNI3K-RELATED"/>
    <property type="match status" value="1"/>
</dbReference>
<keyword evidence="5" id="KW-1185">Reference proteome</keyword>
<name>A0A9P1CLH6_9DINO</name>
<dbReference type="InterPro" id="IPR011009">
    <property type="entry name" value="Kinase-like_dom_sf"/>
</dbReference>
<feature type="domain" description="Protein kinase" evidence="2">
    <location>
        <begin position="527"/>
        <end position="807"/>
    </location>
</feature>
<dbReference type="GO" id="GO:0004674">
    <property type="term" value="F:protein serine/threonine kinase activity"/>
    <property type="evidence" value="ECO:0007669"/>
    <property type="project" value="TreeGrafter"/>
</dbReference>
<evidence type="ECO:0000313" key="3">
    <source>
        <dbReference type="EMBL" id="CAI3992933.1"/>
    </source>
</evidence>
<evidence type="ECO:0000313" key="5">
    <source>
        <dbReference type="Proteomes" id="UP001152797"/>
    </source>
</evidence>
<reference evidence="4" key="2">
    <citation type="submission" date="2024-04" db="EMBL/GenBank/DDBJ databases">
        <authorList>
            <person name="Chen Y."/>
            <person name="Shah S."/>
            <person name="Dougan E. K."/>
            <person name="Thang M."/>
            <person name="Chan C."/>
        </authorList>
    </citation>
    <scope>NUCLEOTIDE SEQUENCE [LARGE SCALE GENOMIC DNA]</scope>
</reference>